<evidence type="ECO:0000313" key="2">
    <source>
        <dbReference type="EMBL" id="GBN10937.1"/>
    </source>
</evidence>
<dbReference type="SUPFAM" id="SSF54695">
    <property type="entry name" value="POZ domain"/>
    <property type="match status" value="1"/>
</dbReference>
<gene>
    <name evidence="2" type="ORF">AVEN_147273_1</name>
</gene>
<organism evidence="2 3">
    <name type="scientific">Araneus ventricosus</name>
    <name type="common">Orbweaver spider</name>
    <name type="synonym">Epeira ventricosa</name>
    <dbReference type="NCBI Taxonomy" id="182803"/>
    <lineage>
        <taxon>Eukaryota</taxon>
        <taxon>Metazoa</taxon>
        <taxon>Ecdysozoa</taxon>
        <taxon>Arthropoda</taxon>
        <taxon>Chelicerata</taxon>
        <taxon>Arachnida</taxon>
        <taxon>Araneae</taxon>
        <taxon>Araneomorphae</taxon>
        <taxon>Entelegynae</taxon>
        <taxon>Araneoidea</taxon>
        <taxon>Araneidae</taxon>
        <taxon>Araneus</taxon>
    </lineage>
</organism>
<dbReference type="CDD" id="cd18186">
    <property type="entry name" value="BTB_POZ_ZBTB_KLHL-like"/>
    <property type="match status" value="1"/>
</dbReference>
<dbReference type="InterPro" id="IPR011333">
    <property type="entry name" value="SKP1/BTB/POZ_sf"/>
</dbReference>
<dbReference type="OrthoDB" id="6482909at2759"/>
<protein>
    <recommendedName>
        <fullName evidence="1">BTB domain-containing protein</fullName>
    </recommendedName>
</protein>
<accession>A0A4Y2LAT9</accession>
<dbReference type="SMART" id="SM00225">
    <property type="entry name" value="BTB"/>
    <property type="match status" value="1"/>
</dbReference>
<dbReference type="EMBL" id="BGPR01005520">
    <property type="protein sequence ID" value="GBN10937.1"/>
    <property type="molecule type" value="Genomic_DNA"/>
</dbReference>
<evidence type="ECO:0000313" key="3">
    <source>
        <dbReference type="Proteomes" id="UP000499080"/>
    </source>
</evidence>
<comment type="caution">
    <text evidence="2">The sequence shown here is derived from an EMBL/GenBank/DDBJ whole genome shotgun (WGS) entry which is preliminary data.</text>
</comment>
<feature type="domain" description="BTB" evidence="1">
    <location>
        <begin position="24"/>
        <end position="89"/>
    </location>
</feature>
<dbReference type="Gene3D" id="3.30.710.10">
    <property type="entry name" value="Potassium Channel Kv1.1, Chain A"/>
    <property type="match status" value="1"/>
</dbReference>
<dbReference type="Pfam" id="PF00651">
    <property type="entry name" value="BTB"/>
    <property type="match status" value="1"/>
</dbReference>
<dbReference type="PANTHER" id="PTHR24413">
    <property type="entry name" value="SPECKLE-TYPE POZ PROTEIN"/>
    <property type="match status" value="1"/>
</dbReference>
<sequence length="105" mass="12128">MSVPPTSFADIFNSGSWEGQHSFTDRTLQANDGTTFRIHRIVLTQRSRFFRALFDFNLNQETTVIPNIDSKILEFILVYIYTGTIALDEKKCMRHDDCFRLSTTG</sequence>
<reference evidence="2 3" key="1">
    <citation type="journal article" date="2019" name="Sci. Rep.">
        <title>Orb-weaving spider Araneus ventricosus genome elucidates the spidroin gene catalogue.</title>
        <authorList>
            <person name="Kono N."/>
            <person name="Nakamura H."/>
            <person name="Ohtoshi R."/>
            <person name="Moran D.A.P."/>
            <person name="Shinohara A."/>
            <person name="Yoshida Y."/>
            <person name="Fujiwara M."/>
            <person name="Mori M."/>
            <person name="Tomita M."/>
            <person name="Arakawa K."/>
        </authorList>
    </citation>
    <scope>NUCLEOTIDE SEQUENCE [LARGE SCALE GENOMIC DNA]</scope>
</reference>
<dbReference type="PROSITE" id="PS50097">
    <property type="entry name" value="BTB"/>
    <property type="match status" value="1"/>
</dbReference>
<proteinExistence type="predicted"/>
<name>A0A4Y2LAT9_ARAVE</name>
<keyword evidence="3" id="KW-1185">Reference proteome</keyword>
<dbReference type="Proteomes" id="UP000499080">
    <property type="component" value="Unassembled WGS sequence"/>
</dbReference>
<dbReference type="AlphaFoldDB" id="A0A4Y2LAT9"/>
<dbReference type="InterPro" id="IPR000210">
    <property type="entry name" value="BTB/POZ_dom"/>
</dbReference>
<evidence type="ECO:0000259" key="1">
    <source>
        <dbReference type="PROSITE" id="PS50097"/>
    </source>
</evidence>